<dbReference type="RefSeq" id="WP_015285898.1">
    <property type="nucleotide sequence ID" value="NC_019943.1"/>
</dbReference>
<sequence length="106" mass="12119">MTDENMVIARKWRKQAIHDLDMAEKNVGIGGYDVAAFLSHQAVEKLLKGLIAYSGRPVQKTHFIDELGWSLGFPDEILGYLMDLSGDYQFSRYPDISDDIPYEQYT</sequence>
<dbReference type="PROSITE" id="PS50910">
    <property type="entry name" value="HEPN"/>
    <property type="match status" value="1"/>
</dbReference>
<reference evidence="3" key="1">
    <citation type="submission" date="2011-12" db="EMBL/GenBank/DDBJ databases">
        <title>Complete sequence of Methanoregula formicicum SMSP.</title>
        <authorList>
            <person name="Lucas S."/>
            <person name="Han J."/>
            <person name="Lapidus A."/>
            <person name="Cheng J.-F."/>
            <person name="Goodwin L."/>
            <person name="Pitluck S."/>
            <person name="Peters L."/>
            <person name="Ovchinnikova G."/>
            <person name="Teshima H."/>
            <person name="Detter J.C."/>
            <person name="Han C."/>
            <person name="Tapia R."/>
            <person name="Land M."/>
            <person name="Hauser L."/>
            <person name="Kyrpides N."/>
            <person name="Ivanova N."/>
            <person name="Pagani I."/>
            <person name="Imachi H."/>
            <person name="Tamaki H."/>
            <person name="Sekiguchi Y."/>
            <person name="Kamagata Y."/>
            <person name="Cadillo-Quiroz H."/>
            <person name="Zinder S."/>
            <person name="Liu W.-T."/>
            <person name="Woyke T."/>
        </authorList>
    </citation>
    <scope>NUCLEOTIDE SEQUENCE [LARGE SCALE GENOMIC DNA]</scope>
    <source>
        <strain evidence="3">DSM 22288 / NBRC 105244 / SMSP</strain>
    </source>
</reference>
<dbReference type="STRING" id="593750.Metfor_1917"/>
<reference evidence="2 3" key="2">
    <citation type="journal article" date="2014" name="Genome Announc.">
        <title>Complete Genome Sequence of Methanoregula formicica SMSPT, a Mesophilic Hydrogenotrophic Methanogen Isolated from a Methanogenic Upflow Anaerobic Sludge Blanket Reactor.</title>
        <authorList>
            <person name="Yamamoto K."/>
            <person name="Tamaki H."/>
            <person name="Cadillo-Quiroz H."/>
            <person name="Imachi H."/>
            <person name="Kyrpides N."/>
            <person name="Woyke T."/>
            <person name="Goodwin L."/>
            <person name="Zinder S.H."/>
            <person name="Kamagata Y."/>
            <person name="Liu W.T."/>
        </authorList>
    </citation>
    <scope>NUCLEOTIDE SEQUENCE [LARGE SCALE GENOMIC DNA]</scope>
    <source>
        <strain evidence="3">DSM 22288 / NBRC 105244 / SMSP</strain>
    </source>
</reference>
<dbReference type="Proteomes" id="UP000010824">
    <property type="component" value="Chromosome"/>
</dbReference>
<dbReference type="GeneID" id="14308306"/>
<dbReference type="Pfam" id="PF05168">
    <property type="entry name" value="HEPN"/>
    <property type="match status" value="1"/>
</dbReference>
<evidence type="ECO:0000313" key="3">
    <source>
        <dbReference type="Proteomes" id="UP000010824"/>
    </source>
</evidence>
<dbReference type="eggNOG" id="arCOG01191">
    <property type="taxonomic scope" value="Archaea"/>
</dbReference>
<feature type="domain" description="HEPN" evidence="1">
    <location>
        <begin position="13"/>
        <end position="106"/>
    </location>
</feature>
<dbReference type="OrthoDB" id="359241at2157"/>
<name>L0HFY2_METFS</name>
<dbReference type="SUPFAM" id="SSF81593">
    <property type="entry name" value="Nucleotidyltransferase substrate binding subunit/domain"/>
    <property type="match status" value="1"/>
</dbReference>
<dbReference type="AlphaFoldDB" id="L0HFY2"/>
<dbReference type="Gene3D" id="1.20.120.330">
    <property type="entry name" value="Nucleotidyltransferases domain 2"/>
    <property type="match status" value="1"/>
</dbReference>
<proteinExistence type="predicted"/>
<accession>L0HFY2</accession>
<dbReference type="EMBL" id="CP003167">
    <property type="protein sequence ID" value="AGB02935.1"/>
    <property type="molecule type" value="Genomic_DNA"/>
</dbReference>
<gene>
    <name evidence="2" type="ordered locus">Metfor_1917</name>
</gene>
<dbReference type="InterPro" id="IPR007842">
    <property type="entry name" value="HEPN_dom"/>
</dbReference>
<dbReference type="KEGG" id="mfo:Metfor_1917"/>
<dbReference type="InParanoid" id="L0HFY2"/>
<dbReference type="SMART" id="SM00748">
    <property type="entry name" value="HEPN"/>
    <property type="match status" value="1"/>
</dbReference>
<organism evidence="2 3">
    <name type="scientific">Methanoregula formicica (strain DSM 22288 / NBRC 105244 / SMSP)</name>
    <dbReference type="NCBI Taxonomy" id="593750"/>
    <lineage>
        <taxon>Archaea</taxon>
        <taxon>Methanobacteriati</taxon>
        <taxon>Methanobacteriota</taxon>
        <taxon>Stenosarchaea group</taxon>
        <taxon>Methanomicrobia</taxon>
        <taxon>Methanomicrobiales</taxon>
        <taxon>Methanoregulaceae</taxon>
        <taxon>Methanoregula</taxon>
    </lineage>
</organism>
<protein>
    <recommendedName>
        <fullName evidence="1">HEPN domain-containing protein</fullName>
    </recommendedName>
</protein>
<evidence type="ECO:0000313" key="2">
    <source>
        <dbReference type="EMBL" id="AGB02935.1"/>
    </source>
</evidence>
<evidence type="ECO:0000259" key="1">
    <source>
        <dbReference type="PROSITE" id="PS50910"/>
    </source>
</evidence>
<dbReference type="HOGENOM" id="CLU_123170_2_2_2"/>
<keyword evidence="3" id="KW-1185">Reference proteome</keyword>